<protein>
    <recommendedName>
        <fullName evidence="6">Replication protein A OB domain-containing protein</fullName>
    </recommendedName>
</protein>
<dbReference type="Pfam" id="PF16900">
    <property type="entry name" value="REPA_OB_2"/>
    <property type="match status" value="2"/>
</dbReference>
<dbReference type="Proteomes" id="UP000028582">
    <property type="component" value="Unassembled WGS sequence"/>
</dbReference>
<proteinExistence type="inferred from homology"/>
<sequence length="392" mass="43180">MFVRVVYISPARRWANSKGEGHVLSVEFVGDDGERIHACAFNENAEHFAAALSFNGVFRVSRASLRTSKREFSVVPHKFEIILTAQTEITPAEGEGEIEEPPLVLTQIRDLAAENIGALVNVYGVQTEVSEVQYIQNHKGIVQHKRDVVLADPSNASVQLSIWDEFAGDQFDLILFEPVIAYQCRLSKYRGRTLSTGRSSMIAIDPPIAPAEELRSWFCQTHGNACVPLPLIDCHFTPLSQVQQLQNGASIAVVGVIVQVGIEVGVSRETQTLVKREVTLQDAHGQIKCTLWQEKAKSIGENALRYELAIKHAKVVTYDGTSVGTRIDSSVVLDPTISARYELQNLPALQTTDAVEDDEVEAKDQDIYVAAGSKRAIDTGIVGLEKKRSRTD</sequence>
<evidence type="ECO:0000256" key="1">
    <source>
        <dbReference type="ARBA" id="ARBA00005690"/>
    </source>
</evidence>
<dbReference type="GO" id="GO:0003677">
    <property type="term" value="F:DNA binding"/>
    <property type="evidence" value="ECO:0007669"/>
    <property type="project" value="UniProtKB-KW"/>
</dbReference>
<evidence type="ECO:0000313" key="7">
    <source>
        <dbReference type="EMBL" id="ETO81877.1"/>
    </source>
</evidence>
<evidence type="ECO:0000259" key="6">
    <source>
        <dbReference type="Pfam" id="PF16900"/>
    </source>
</evidence>
<dbReference type="SUPFAM" id="SSF50249">
    <property type="entry name" value="Nucleic acid-binding proteins"/>
    <property type="match status" value="3"/>
</dbReference>
<gene>
    <name evidence="7" type="ORF">F444_03884</name>
</gene>
<feature type="domain" description="Replication protein A OB" evidence="6">
    <location>
        <begin position="239"/>
        <end position="332"/>
    </location>
</feature>
<evidence type="ECO:0000256" key="4">
    <source>
        <dbReference type="ARBA" id="ARBA00022833"/>
    </source>
</evidence>
<dbReference type="InterPro" id="IPR012340">
    <property type="entry name" value="NA-bd_OB-fold"/>
</dbReference>
<feature type="domain" description="Replication protein A OB" evidence="6">
    <location>
        <begin position="108"/>
        <end position="205"/>
    </location>
</feature>
<evidence type="ECO:0000313" key="8">
    <source>
        <dbReference type="Proteomes" id="UP000028582"/>
    </source>
</evidence>
<dbReference type="PANTHER" id="PTHR47165:SF4">
    <property type="entry name" value="OS03G0429900 PROTEIN"/>
    <property type="match status" value="1"/>
</dbReference>
<evidence type="ECO:0000256" key="2">
    <source>
        <dbReference type="ARBA" id="ARBA00022723"/>
    </source>
</evidence>
<dbReference type="Gene3D" id="2.40.50.140">
    <property type="entry name" value="Nucleic acid-binding proteins"/>
    <property type="match status" value="3"/>
</dbReference>
<keyword evidence="5" id="KW-0238">DNA-binding</keyword>
<evidence type="ECO:0000256" key="3">
    <source>
        <dbReference type="ARBA" id="ARBA00022771"/>
    </source>
</evidence>
<organism evidence="7 8">
    <name type="scientific">Phytophthora nicotianae P1976</name>
    <dbReference type="NCBI Taxonomy" id="1317066"/>
    <lineage>
        <taxon>Eukaryota</taxon>
        <taxon>Sar</taxon>
        <taxon>Stramenopiles</taxon>
        <taxon>Oomycota</taxon>
        <taxon>Peronosporomycetes</taxon>
        <taxon>Peronosporales</taxon>
        <taxon>Peronosporaceae</taxon>
        <taxon>Phytophthora</taxon>
    </lineage>
</organism>
<keyword evidence="2" id="KW-0479">Metal-binding</keyword>
<dbReference type="FunFam" id="2.40.50.140:FF:000041">
    <property type="entry name" value="Replication protein A subunit"/>
    <property type="match status" value="1"/>
</dbReference>
<name>A0A081ASL6_PHYNI</name>
<keyword evidence="3" id="KW-0863">Zinc-finger</keyword>
<keyword evidence="4" id="KW-0862">Zinc</keyword>
<evidence type="ECO:0000256" key="5">
    <source>
        <dbReference type="ARBA" id="ARBA00023125"/>
    </source>
</evidence>
<dbReference type="PANTHER" id="PTHR47165">
    <property type="entry name" value="OS03G0429900 PROTEIN"/>
    <property type="match status" value="1"/>
</dbReference>
<reference evidence="7 8" key="1">
    <citation type="submission" date="2013-11" db="EMBL/GenBank/DDBJ databases">
        <title>The Genome Sequence of Phytophthora parasitica P1976.</title>
        <authorList>
            <consortium name="The Broad Institute Genomics Platform"/>
            <person name="Russ C."/>
            <person name="Tyler B."/>
            <person name="Panabieres F."/>
            <person name="Shan W."/>
            <person name="Tripathy S."/>
            <person name="Grunwald N."/>
            <person name="Machado M."/>
            <person name="Johnson C.S."/>
            <person name="Walker B."/>
            <person name="Young S."/>
            <person name="Zeng Q."/>
            <person name="Gargeya S."/>
            <person name="Fitzgerald M."/>
            <person name="Haas B."/>
            <person name="Abouelleil A."/>
            <person name="Allen A.W."/>
            <person name="Alvarado L."/>
            <person name="Arachchi H.M."/>
            <person name="Berlin A.M."/>
            <person name="Chapman S.B."/>
            <person name="Gainer-Dewar J."/>
            <person name="Goldberg J."/>
            <person name="Griggs A."/>
            <person name="Gujja S."/>
            <person name="Hansen M."/>
            <person name="Howarth C."/>
            <person name="Imamovic A."/>
            <person name="Ireland A."/>
            <person name="Larimer J."/>
            <person name="McCowan C."/>
            <person name="Murphy C."/>
            <person name="Pearson M."/>
            <person name="Poon T.W."/>
            <person name="Priest M."/>
            <person name="Roberts A."/>
            <person name="Saif S."/>
            <person name="Shea T."/>
            <person name="Sisk P."/>
            <person name="Sykes S."/>
            <person name="Wortman J."/>
            <person name="Nusbaum C."/>
            <person name="Birren B."/>
        </authorList>
    </citation>
    <scope>NUCLEOTIDE SEQUENCE [LARGE SCALE GENOMIC DNA]</scope>
    <source>
        <strain evidence="7 8">P1976</strain>
    </source>
</reference>
<accession>A0A081ASL6</accession>
<dbReference type="OrthoDB" id="1751331at2759"/>
<dbReference type="GO" id="GO:0008270">
    <property type="term" value="F:zinc ion binding"/>
    <property type="evidence" value="ECO:0007669"/>
    <property type="project" value="UniProtKB-KW"/>
</dbReference>
<dbReference type="EMBL" id="ANJA01000785">
    <property type="protein sequence ID" value="ETO81877.1"/>
    <property type="molecule type" value="Genomic_DNA"/>
</dbReference>
<dbReference type="InterPro" id="IPR031657">
    <property type="entry name" value="REPA_OB_2"/>
</dbReference>
<dbReference type="CDD" id="cd04475">
    <property type="entry name" value="RPA1_DBD_B"/>
    <property type="match status" value="1"/>
</dbReference>
<dbReference type="AlphaFoldDB" id="A0A081ASL6"/>
<comment type="caution">
    <text evidence="7">The sequence shown here is derived from an EMBL/GenBank/DDBJ whole genome shotgun (WGS) entry which is preliminary data.</text>
</comment>
<comment type="similarity">
    <text evidence="1">Belongs to the replication factor A protein 1 family.</text>
</comment>